<evidence type="ECO:0000313" key="5">
    <source>
        <dbReference type="EMBL" id="MDK6862270.1"/>
    </source>
</evidence>
<keyword evidence="3" id="KW-0472">Membrane</keyword>
<proteinExistence type="predicted"/>
<protein>
    <submittedName>
        <fullName evidence="5">Uncharacterized protein</fullName>
    </submittedName>
</protein>
<gene>
    <name evidence="5" type="ORF">QP355_06420</name>
</gene>
<keyword evidence="1" id="KW-0175">Coiled coil</keyword>
<feature type="compositionally biased region" description="Low complexity" evidence="2">
    <location>
        <begin position="399"/>
        <end position="476"/>
    </location>
</feature>
<evidence type="ECO:0000256" key="3">
    <source>
        <dbReference type="SAM" id="Phobius"/>
    </source>
</evidence>
<evidence type="ECO:0000256" key="2">
    <source>
        <dbReference type="SAM" id="MobiDB-lite"/>
    </source>
</evidence>
<organism evidence="5 6">
    <name type="scientific">Gardnerella vaginalis</name>
    <dbReference type="NCBI Taxonomy" id="2702"/>
    <lineage>
        <taxon>Bacteria</taxon>
        <taxon>Bacillati</taxon>
        <taxon>Actinomycetota</taxon>
        <taxon>Actinomycetes</taxon>
        <taxon>Bifidobacteriales</taxon>
        <taxon>Bifidobacteriaceae</taxon>
        <taxon>Gardnerella</taxon>
    </lineage>
</organism>
<dbReference type="AlphaFoldDB" id="A0ABD4ZH40"/>
<keyword evidence="4" id="KW-0732">Signal</keyword>
<feature type="coiled-coil region" evidence="1">
    <location>
        <begin position="199"/>
        <end position="290"/>
    </location>
</feature>
<keyword evidence="3" id="KW-0812">Transmembrane</keyword>
<feature type="region of interest" description="Disordered" evidence="2">
    <location>
        <begin position="31"/>
        <end position="77"/>
    </location>
</feature>
<dbReference type="RefSeq" id="WP_285064664.1">
    <property type="nucleotide sequence ID" value="NZ_JASOLZ010000011.1"/>
</dbReference>
<dbReference type="PROSITE" id="PS51257">
    <property type="entry name" value="PROKAR_LIPOPROTEIN"/>
    <property type="match status" value="1"/>
</dbReference>
<name>A0ABD4ZH40_GARVA</name>
<feature type="region of interest" description="Disordered" evidence="2">
    <location>
        <begin position="94"/>
        <end position="155"/>
    </location>
</feature>
<feature type="signal peptide" evidence="4">
    <location>
        <begin position="1"/>
        <end position="28"/>
    </location>
</feature>
<accession>A0ABD4ZH40</accession>
<dbReference type="Proteomes" id="UP001238969">
    <property type="component" value="Unassembled WGS sequence"/>
</dbReference>
<feature type="region of interest" description="Disordered" evidence="2">
    <location>
        <begin position="348"/>
        <end position="476"/>
    </location>
</feature>
<evidence type="ECO:0000256" key="4">
    <source>
        <dbReference type="SAM" id="SignalP"/>
    </source>
</evidence>
<feature type="region of interest" description="Disordered" evidence="2">
    <location>
        <begin position="307"/>
        <end position="330"/>
    </location>
</feature>
<dbReference type="EMBL" id="JASOLZ010000011">
    <property type="protein sequence ID" value="MDK6862270.1"/>
    <property type="molecule type" value="Genomic_DNA"/>
</dbReference>
<sequence>MLNKKAIAGIAAASIVVSCGFVGSFAFADEVPANNPVTTPAGYPDEVPNNPPKPAPVTTPTVKPEDDIYGSGSEWDQLQNTENEYENYYDQMYNTHKNYNGSDKPLPKFDPHMFDEDHDPNGNDTKPEIPVNPDEHKTDPQTPPAPEPKVDTTKEDAEFKAAQDLANQKAQNALLLKQMAEGSVKALQAKIDKATGAEKTKLQEQLENAQKIANSLSELNDNATSVAKAYTQAATIRGEVKALEGQVAAAQAKFDALAKQQTGPSGSEAYNKAAEELGKLQKQLKNKKNLLTAANKGVTKAEETLVKQETKVQEVQNPKKEEPKTPTISEILSTIDGDKVADYKLTPADVSKLVGEKKNTDPVTPTPKPVNPVNPKPVTPVNPKPVTPEPKPVNPKPVTPSVTPSVTPTPSTPSDETPSSDDTTPSSSSTPSVTTPSASTPAPAASSPSAASAPASAPAPTSTAAPAPASAPASAHAGVPAAPASVADLLPGLKGMITVGANNVVVAGAVNRVALNISNQAFLDRLNRDGSAKAYAFIYSSPRLLKGAEGTDYVTVRLVNGKPQFDAMFPAGYSGKHTVVLVDEQGNQLGWTDITVKNGTATQGEGLPNSGVGIALIALTASVLAGAGATFRKIRR</sequence>
<feature type="compositionally biased region" description="Basic and acidic residues" evidence="2">
    <location>
        <begin position="307"/>
        <end position="324"/>
    </location>
</feature>
<evidence type="ECO:0000256" key="1">
    <source>
        <dbReference type="SAM" id="Coils"/>
    </source>
</evidence>
<evidence type="ECO:0000313" key="6">
    <source>
        <dbReference type="Proteomes" id="UP001238969"/>
    </source>
</evidence>
<keyword evidence="3" id="KW-1133">Transmembrane helix</keyword>
<feature type="compositionally biased region" description="Pro residues" evidence="2">
    <location>
        <begin position="364"/>
        <end position="398"/>
    </location>
</feature>
<feature type="compositionally biased region" description="Basic and acidic residues" evidence="2">
    <location>
        <begin position="105"/>
        <end position="139"/>
    </location>
</feature>
<reference evidence="5 6" key="1">
    <citation type="submission" date="2023-05" db="EMBL/GenBank/DDBJ databases">
        <title>Cataloging the Phylogenetic Diversity of Human Bladder Bacteria.</title>
        <authorList>
            <person name="Du J."/>
        </authorList>
    </citation>
    <scope>NUCLEOTIDE SEQUENCE [LARGE SCALE GENOMIC DNA]</scope>
    <source>
        <strain evidence="5 6">UMB6972</strain>
    </source>
</reference>
<feature type="transmembrane region" description="Helical" evidence="3">
    <location>
        <begin position="612"/>
        <end position="631"/>
    </location>
</feature>
<comment type="caution">
    <text evidence="5">The sequence shown here is derived from an EMBL/GenBank/DDBJ whole genome shotgun (WGS) entry which is preliminary data.</text>
</comment>
<feature type="chain" id="PRO_5044752890" evidence="4">
    <location>
        <begin position="29"/>
        <end position="636"/>
    </location>
</feature>